<keyword evidence="9 15" id="KW-0418">Kinase</keyword>
<comment type="catalytic activity">
    <reaction evidence="13 15">
        <text>riboflavin + ATP = FMN + ADP + H(+)</text>
        <dbReference type="Rhea" id="RHEA:14357"/>
        <dbReference type="ChEBI" id="CHEBI:15378"/>
        <dbReference type="ChEBI" id="CHEBI:30616"/>
        <dbReference type="ChEBI" id="CHEBI:57986"/>
        <dbReference type="ChEBI" id="CHEBI:58210"/>
        <dbReference type="ChEBI" id="CHEBI:456216"/>
        <dbReference type="EC" id="2.7.1.26"/>
    </reaction>
</comment>
<dbReference type="Pfam" id="PF01687">
    <property type="entry name" value="Flavokinase"/>
    <property type="match status" value="1"/>
</dbReference>
<dbReference type="SMART" id="SM00904">
    <property type="entry name" value="Flavokinase"/>
    <property type="match status" value="1"/>
</dbReference>
<comment type="pathway">
    <text evidence="3 15">Cofactor biosynthesis; FMN biosynthesis; FMN from riboflavin (ATP route): step 1/1.</text>
</comment>
<dbReference type="GO" id="GO:0008531">
    <property type="term" value="F:riboflavin kinase activity"/>
    <property type="evidence" value="ECO:0007669"/>
    <property type="project" value="UniProtKB-UniRule"/>
</dbReference>
<evidence type="ECO:0000259" key="17">
    <source>
        <dbReference type="SMART" id="SM00904"/>
    </source>
</evidence>
<dbReference type="InterPro" id="IPR002606">
    <property type="entry name" value="Riboflavin_kinase_bac"/>
</dbReference>
<evidence type="ECO:0000256" key="7">
    <source>
        <dbReference type="ARBA" id="ARBA00022695"/>
    </source>
</evidence>
<evidence type="ECO:0000256" key="5">
    <source>
        <dbReference type="ARBA" id="ARBA00022643"/>
    </source>
</evidence>
<evidence type="ECO:0000256" key="15">
    <source>
        <dbReference type="PIRNR" id="PIRNR004491"/>
    </source>
</evidence>
<dbReference type="GO" id="GO:0003919">
    <property type="term" value="F:FMN adenylyltransferase activity"/>
    <property type="evidence" value="ECO:0007669"/>
    <property type="project" value="UniProtKB-UniRule"/>
</dbReference>
<dbReference type="SUPFAM" id="SSF52374">
    <property type="entry name" value="Nucleotidylyl transferase"/>
    <property type="match status" value="1"/>
</dbReference>
<accession>A0A4V5NXK2</accession>
<comment type="caution">
    <text evidence="18">The sequence shown here is derived from an EMBL/GenBank/DDBJ whole genome shotgun (WGS) entry which is preliminary data.</text>
</comment>
<evidence type="ECO:0000256" key="2">
    <source>
        <dbReference type="ARBA" id="ARBA00004726"/>
    </source>
</evidence>
<keyword evidence="7 15" id="KW-0548">Nucleotidyltransferase</keyword>
<dbReference type="UniPathway" id="UPA00277">
    <property type="reaction ID" value="UER00407"/>
</dbReference>
<dbReference type="InterPro" id="IPR023468">
    <property type="entry name" value="Riboflavin_kinase"/>
</dbReference>
<evidence type="ECO:0000256" key="9">
    <source>
        <dbReference type="ARBA" id="ARBA00022777"/>
    </source>
</evidence>
<dbReference type="FunFam" id="3.40.50.620:FF:000021">
    <property type="entry name" value="Riboflavin biosynthesis protein"/>
    <property type="match status" value="1"/>
</dbReference>
<dbReference type="PIRSF" id="PIRSF004491">
    <property type="entry name" value="FAD_Synth"/>
    <property type="match status" value="1"/>
</dbReference>
<dbReference type="Pfam" id="PF06574">
    <property type="entry name" value="FAD_syn"/>
    <property type="match status" value="1"/>
</dbReference>
<keyword evidence="10 15" id="KW-0274">FAD</keyword>
<dbReference type="InterPro" id="IPR015865">
    <property type="entry name" value="Riboflavin_kinase_bac/euk"/>
</dbReference>
<feature type="domain" description="Riboflavin kinase" evidence="17">
    <location>
        <begin position="183"/>
        <end position="341"/>
    </location>
</feature>
<keyword evidence="8 15" id="KW-0547">Nucleotide-binding</keyword>
<dbReference type="GO" id="GO:0009231">
    <property type="term" value="P:riboflavin biosynthetic process"/>
    <property type="evidence" value="ECO:0007669"/>
    <property type="project" value="InterPro"/>
</dbReference>
<dbReference type="InterPro" id="IPR014729">
    <property type="entry name" value="Rossmann-like_a/b/a_fold"/>
</dbReference>
<keyword evidence="11 15" id="KW-0067">ATP-binding</keyword>
<dbReference type="InterPro" id="IPR015864">
    <property type="entry name" value="FAD_synthase"/>
</dbReference>
<reference evidence="18 19" key="1">
    <citation type="submission" date="2019-04" db="EMBL/GenBank/DDBJ databases">
        <title>Pedobacter sp. AR-3-17 sp. nov., isolated from Arctic soil.</title>
        <authorList>
            <person name="Dahal R.H."/>
            <person name="Kim D.-U."/>
        </authorList>
    </citation>
    <scope>NUCLEOTIDE SEQUENCE [LARGE SCALE GENOMIC DNA]</scope>
    <source>
        <strain evidence="18 19">AR-3-17</strain>
    </source>
</reference>
<dbReference type="GO" id="GO:0006747">
    <property type="term" value="P:FAD biosynthetic process"/>
    <property type="evidence" value="ECO:0007669"/>
    <property type="project" value="UniProtKB-UniRule"/>
</dbReference>
<dbReference type="CDD" id="cd02064">
    <property type="entry name" value="FAD_synthetase_N"/>
    <property type="match status" value="1"/>
</dbReference>
<gene>
    <name evidence="18" type="ORF">FA046_05380</name>
</gene>
<dbReference type="EC" id="2.7.7.2" evidence="15"/>
<keyword evidence="6 15" id="KW-0808">Transferase</keyword>
<evidence type="ECO:0000256" key="8">
    <source>
        <dbReference type="ARBA" id="ARBA00022741"/>
    </source>
</evidence>
<dbReference type="EMBL" id="SWBP01000002">
    <property type="protein sequence ID" value="TKB98553.1"/>
    <property type="molecule type" value="Genomic_DNA"/>
</dbReference>
<organism evidence="18 19">
    <name type="scientific">Pedobacter cryophilus</name>
    <dbReference type="NCBI Taxonomy" id="2571271"/>
    <lineage>
        <taxon>Bacteria</taxon>
        <taxon>Pseudomonadati</taxon>
        <taxon>Bacteroidota</taxon>
        <taxon>Sphingobacteriia</taxon>
        <taxon>Sphingobacteriales</taxon>
        <taxon>Sphingobacteriaceae</taxon>
        <taxon>Pedobacter</taxon>
    </lineage>
</organism>
<evidence type="ECO:0000256" key="4">
    <source>
        <dbReference type="ARBA" id="ARBA00022630"/>
    </source>
</evidence>
<name>A0A4V5NXK2_9SPHI</name>
<dbReference type="EC" id="2.7.1.26" evidence="15"/>
<comment type="function">
    <text evidence="1">Catalyzes the phosphorylation of riboflavin to FMN followed by the adenylation of FMN to FAD.</text>
</comment>
<dbReference type="UniPathway" id="UPA00276">
    <property type="reaction ID" value="UER00406"/>
</dbReference>
<comment type="similarity">
    <text evidence="15">Belongs to the ribF family.</text>
</comment>
<evidence type="ECO:0000256" key="16">
    <source>
        <dbReference type="SAM" id="MobiDB-lite"/>
    </source>
</evidence>
<evidence type="ECO:0000256" key="6">
    <source>
        <dbReference type="ARBA" id="ARBA00022679"/>
    </source>
</evidence>
<keyword evidence="12" id="KW-0511">Multifunctional enzyme</keyword>
<protein>
    <recommendedName>
        <fullName evidence="15">Riboflavin biosynthesis protein</fullName>
    </recommendedName>
    <domain>
        <recommendedName>
            <fullName evidence="15">Riboflavin kinase</fullName>
            <ecNumber evidence="15">2.7.1.26</ecNumber>
        </recommendedName>
        <alternativeName>
            <fullName evidence="15">Flavokinase</fullName>
        </alternativeName>
    </domain>
    <domain>
        <recommendedName>
            <fullName evidence="15">FMN adenylyltransferase</fullName>
            <ecNumber evidence="15">2.7.7.2</ecNumber>
        </recommendedName>
        <alternativeName>
            <fullName evidence="15">FAD pyrophosphorylase</fullName>
        </alternativeName>
        <alternativeName>
            <fullName evidence="15">FAD synthase</fullName>
        </alternativeName>
    </domain>
</protein>
<dbReference type="GO" id="GO:0005524">
    <property type="term" value="F:ATP binding"/>
    <property type="evidence" value="ECO:0007669"/>
    <property type="project" value="UniProtKB-UniRule"/>
</dbReference>
<evidence type="ECO:0000256" key="11">
    <source>
        <dbReference type="ARBA" id="ARBA00022840"/>
    </source>
</evidence>
<evidence type="ECO:0000256" key="14">
    <source>
        <dbReference type="ARBA" id="ARBA00049494"/>
    </source>
</evidence>
<dbReference type="PANTHER" id="PTHR22749">
    <property type="entry name" value="RIBOFLAVIN KINASE/FMN ADENYLYLTRANSFERASE"/>
    <property type="match status" value="1"/>
</dbReference>
<evidence type="ECO:0000256" key="3">
    <source>
        <dbReference type="ARBA" id="ARBA00005201"/>
    </source>
</evidence>
<dbReference type="OrthoDB" id="9803667at2"/>
<dbReference type="SUPFAM" id="SSF82114">
    <property type="entry name" value="Riboflavin kinase-like"/>
    <property type="match status" value="1"/>
</dbReference>
<dbReference type="InterPro" id="IPR023465">
    <property type="entry name" value="Riboflavin_kinase_dom_sf"/>
</dbReference>
<comment type="pathway">
    <text evidence="2 15">Cofactor biosynthesis; FAD biosynthesis; FAD from FMN: step 1/1.</text>
</comment>
<proteinExistence type="inferred from homology"/>
<dbReference type="AlphaFoldDB" id="A0A4V5NXK2"/>
<keyword evidence="5 15" id="KW-0288">FMN</keyword>
<dbReference type="Gene3D" id="3.40.50.620">
    <property type="entry name" value="HUPs"/>
    <property type="match status" value="1"/>
</dbReference>
<dbReference type="NCBIfam" id="NF004160">
    <property type="entry name" value="PRK05627.1-3"/>
    <property type="match status" value="1"/>
</dbReference>
<dbReference type="RefSeq" id="WP_136825369.1">
    <property type="nucleotide sequence ID" value="NZ_SWBP01000002.1"/>
</dbReference>
<sequence>MQIYHHIKDFERLENAVVTIGTFDGVHLGHQKIITKLIEKAHQIKGESVILTFFPHPRMILHPEDHELKMINTIAEKALLLEQLGVDHLIITPFTRDFSNQNAEQYIKEILINQIGMKGIVIGYDHRFGKDRSGGLKELQQFSPVYGYQINEIPEQDIADVAISSTRIRKALSIGDVDVANELMGHPFSLSGKVIRGDQIGRTLGYPTANLFIEESYKIIPSDGIYAVEIHIPEKSNKNKNQVIDNPFQLSPSDNQKSNLKNHQNHNCKFRGMAYIGHRPTINGMSQNIEVNIFDFNEDIYHESIRLDFLHFIRHDIKFEGLAKLTEQLAKDKISTLNYFENQTH</sequence>
<evidence type="ECO:0000313" key="18">
    <source>
        <dbReference type="EMBL" id="TKB98553.1"/>
    </source>
</evidence>
<evidence type="ECO:0000256" key="13">
    <source>
        <dbReference type="ARBA" id="ARBA00047880"/>
    </source>
</evidence>
<dbReference type="Proteomes" id="UP000308181">
    <property type="component" value="Unassembled WGS sequence"/>
</dbReference>
<keyword evidence="19" id="KW-1185">Reference proteome</keyword>
<evidence type="ECO:0000313" key="19">
    <source>
        <dbReference type="Proteomes" id="UP000308181"/>
    </source>
</evidence>
<keyword evidence="4 15" id="KW-0285">Flavoprotein</keyword>
<evidence type="ECO:0000256" key="10">
    <source>
        <dbReference type="ARBA" id="ARBA00022827"/>
    </source>
</evidence>
<evidence type="ECO:0000256" key="12">
    <source>
        <dbReference type="ARBA" id="ARBA00023268"/>
    </source>
</evidence>
<feature type="compositionally biased region" description="Polar residues" evidence="16">
    <location>
        <begin position="239"/>
        <end position="262"/>
    </location>
</feature>
<dbReference type="PANTHER" id="PTHR22749:SF6">
    <property type="entry name" value="RIBOFLAVIN KINASE"/>
    <property type="match status" value="1"/>
</dbReference>
<feature type="region of interest" description="Disordered" evidence="16">
    <location>
        <begin position="239"/>
        <end position="263"/>
    </location>
</feature>
<evidence type="ECO:0000256" key="1">
    <source>
        <dbReference type="ARBA" id="ARBA00002121"/>
    </source>
</evidence>
<dbReference type="GO" id="GO:0009398">
    <property type="term" value="P:FMN biosynthetic process"/>
    <property type="evidence" value="ECO:0007669"/>
    <property type="project" value="UniProtKB-UniRule"/>
</dbReference>
<dbReference type="Gene3D" id="2.40.30.30">
    <property type="entry name" value="Riboflavin kinase-like"/>
    <property type="match status" value="1"/>
</dbReference>
<comment type="catalytic activity">
    <reaction evidence="14 15">
        <text>FMN + ATP + H(+) = FAD + diphosphate</text>
        <dbReference type="Rhea" id="RHEA:17237"/>
        <dbReference type="ChEBI" id="CHEBI:15378"/>
        <dbReference type="ChEBI" id="CHEBI:30616"/>
        <dbReference type="ChEBI" id="CHEBI:33019"/>
        <dbReference type="ChEBI" id="CHEBI:57692"/>
        <dbReference type="ChEBI" id="CHEBI:58210"/>
        <dbReference type="EC" id="2.7.7.2"/>
    </reaction>
</comment>